<comment type="caution">
    <text evidence="2">The sequence shown here is derived from an EMBL/GenBank/DDBJ whole genome shotgun (WGS) entry which is preliminary data.</text>
</comment>
<dbReference type="PANTHER" id="PTHR13334">
    <property type="entry name" value="MITOCHONDRIAL 28S RIBOSOMAL PROTEIN S10"/>
    <property type="match status" value="1"/>
</dbReference>
<proteinExistence type="inferred from homology"/>
<evidence type="ECO:0000256" key="1">
    <source>
        <dbReference type="ARBA" id="ARBA00007102"/>
    </source>
</evidence>
<name>A0AAN8WQI2_HALRR</name>
<sequence length="127" mass="14214">MAVELTAKRVSTVFTKVFNNNLGLNIRLLCQQPPNRTFSRRLIPVSAFSKIQSHKPTRENATVIPTVVYPLRSCSHLSTSLQTTEPDKLYSLVEVECRGHEPAVLKSYLTFVSAAAGHLDIDLQEVY</sequence>
<accession>A0AAN8WQI2</accession>
<gene>
    <name evidence="2" type="ORF">SK128_020518</name>
</gene>
<dbReference type="InterPro" id="IPR040055">
    <property type="entry name" value="Ribosomal_uS10m"/>
</dbReference>
<feature type="non-terminal residue" evidence="2">
    <location>
        <position position="127"/>
    </location>
</feature>
<comment type="similarity">
    <text evidence="1">Belongs to the universal ribosomal protein uS10 family.</text>
</comment>
<evidence type="ECO:0000313" key="3">
    <source>
        <dbReference type="Proteomes" id="UP001381693"/>
    </source>
</evidence>
<protein>
    <recommendedName>
        <fullName evidence="4">Ribosomal protein S10</fullName>
    </recommendedName>
</protein>
<dbReference type="EMBL" id="JAXCGZ010016990">
    <property type="protein sequence ID" value="KAK7069257.1"/>
    <property type="molecule type" value="Genomic_DNA"/>
</dbReference>
<dbReference type="GO" id="GO:0005763">
    <property type="term" value="C:mitochondrial small ribosomal subunit"/>
    <property type="evidence" value="ECO:0007669"/>
    <property type="project" value="InterPro"/>
</dbReference>
<dbReference type="Proteomes" id="UP001381693">
    <property type="component" value="Unassembled WGS sequence"/>
</dbReference>
<evidence type="ECO:0008006" key="4">
    <source>
        <dbReference type="Google" id="ProtNLM"/>
    </source>
</evidence>
<organism evidence="2 3">
    <name type="scientific">Halocaridina rubra</name>
    <name type="common">Hawaiian red shrimp</name>
    <dbReference type="NCBI Taxonomy" id="373956"/>
    <lineage>
        <taxon>Eukaryota</taxon>
        <taxon>Metazoa</taxon>
        <taxon>Ecdysozoa</taxon>
        <taxon>Arthropoda</taxon>
        <taxon>Crustacea</taxon>
        <taxon>Multicrustacea</taxon>
        <taxon>Malacostraca</taxon>
        <taxon>Eumalacostraca</taxon>
        <taxon>Eucarida</taxon>
        <taxon>Decapoda</taxon>
        <taxon>Pleocyemata</taxon>
        <taxon>Caridea</taxon>
        <taxon>Atyoidea</taxon>
        <taxon>Atyidae</taxon>
        <taxon>Halocaridina</taxon>
    </lineage>
</organism>
<dbReference type="PANTHER" id="PTHR13334:SF4">
    <property type="entry name" value="SMALL RIBOSOMAL SUBUNIT PROTEIN US10M"/>
    <property type="match status" value="1"/>
</dbReference>
<keyword evidence="3" id="KW-1185">Reference proteome</keyword>
<evidence type="ECO:0000313" key="2">
    <source>
        <dbReference type="EMBL" id="KAK7069257.1"/>
    </source>
</evidence>
<reference evidence="2 3" key="1">
    <citation type="submission" date="2023-11" db="EMBL/GenBank/DDBJ databases">
        <title>Halocaridina rubra genome assembly.</title>
        <authorList>
            <person name="Smith C."/>
        </authorList>
    </citation>
    <scope>NUCLEOTIDE SEQUENCE [LARGE SCALE GENOMIC DNA]</scope>
    <source>
        <strain evidence="2">EP-1</strain>
        <tissue evidence="2">Whole</tissue>
    </source>
</reference>
<dbReference type="AlphaFoldDB" id="A0AAN8WQI2"/>